<reference evidence="1" key="1">
    <citation type="submission" date="2019-12" db="EMBL/GenBank/DDBJ databases">
        <title>An insight into the sialome of adult female Ixodes ricinus ticks feeding for 6 days.</title>
        <authorList>
            <person name="Perner J."/>
            <person name="Ribeiro J.M.C."/>
        </authorList>
    </citation>
    <scope>NUCLEOTIDE SEQUENCE</scope>
    <source>
        <strain evidence="1">Semi-engorged</strain>
        <tissue evidence="1">Salivary glands</tissue>
    </source>
</reference>
<protein>
    <submittedName>
        <fullName evidence="1">Uncharacterized protein</fullName>
    </submittedName>
</protein>
<evidence type="ECO:0000313" key="1">
    <source>
        <dbReference type="EMBL" id="MXU85113.1"/>
    </source>
</evidence>
<accession>A0A6B0UEY5</accession>
<proteinExistence type="predicted"/>
<name>A0A6B0UEY5_IXORI</name>
<sequence length="84" mass="9656">MRSLFVFYFISTSTQTFFSTSERIEILPRLSTSLFGCIYCVKLDSILCGGVFALCYYYFLSNINESGSTWVAHRMMPRGLDHQS</sequence>
<dbReference type="EMBL" id="GIFC01003030">
    <property type="protein sequence ID" value="MXU85113.1"/>
    <property type="molecule type" value="Transcribed_RNA"/>
</dbReference>
<organism evidence="1">
    <name type="scientific">Ixodes ricinus</name>
    <name type="common">Common tick</name>
    <name type="synonym">Acarus ricinus</name>
    <dbReference type="NCBI Taxonomy" id="34613"/>
    <lineage>
        <taxon>Eukaryota</taxon>
        <taxon>Metazoa</taxon>
        <taxon>Ecdysozoa</taxon>
        <taxon>Arthropoda</taxon>
        <taxon>Chelicerata</taxon>
        <taxon>Arachnida</taxon>
        <taxon>Acari</taxon>
        <taxon>Parasitiformes</taxon>
        <taxon>Ixodida</taxon>
        <taxon>Ixodoidea</taxon>
        <taxon>Ixodidae</taxon>
        <taxon>Ixodinae</taxon>
        <taxon>Ixodes</taxon>
    </lineage>
</organism>
<dbReference type="AlphaFoldDB" id="A0A6B0UEY5"/>